<gene>
    <name evidence="1" type="ORF">CLOSTASPAR_01740</name>
</gene>
<name>C0CXL5_9FIRM</name>
<dbReference type="Proteomes" id="UP000004756">
    <property type="component" value="Unassembled WGS sequence"/>
</dbReference>
<keyword evidence="2" id="KW-1185">Reference proteome</keyword>
<sequence length="70" mass="7557">MGVRFNAFPMSHRTDTGTSISGLIYCVNSLPPPPPPGTPPDFIRMYNTLFYAALRPPVPLPGQDIGTCGH</sequence>
<reference evidence="1 2" key="1">
    <citation type="submission" date="2009-02" db="EMBL/GenBank/DDBJ databases">
        <title>Draft genome sequence of Clostridium asparagiforme (DSM 15981).</title>
        <authorList>
            <person name="Sudarsanam P."/>
            <person name="Ley R."/>
            <person name="Guruge J."/>
            <person name="Turnbaugh P.J."/>
            <person name="Mahowald M."/>
            <person name="Liep D."/>
            <person name="Gordon J."/>
        </authorList>
    </citation>
    <scope>NUCLEOTIDE SEQUENCE [LARGE SCALE GENOMIC DNA]</scope>
    <source>
        <strain evidence="1 2">DSM 15981</strain>
    </source>
</reference>
<evidence type="ECO:0000313" key="1">
    <source>
        <dbReference type="EMBL" id="EEG56174.1"/>
    </source>
</evidence>
<comment type="caution">
    <text evidence="1">The sequence shown here is derived from an EMBL/GenBank/DDBJ whole genome shotgun (WGS) entry which is preliminary data.</text>
</comment>
<dbReference type="AlphaFoldDB" id="C0CXL5"/>
<proteinExistence type="predicted"/>
<dbReference type="HOGENOM" id="CLU_2750525_0_0_9"/>
<protein>
    <submittedName>
        <fullName evidence="1">Uncharacterized protein</fullName>
    </submittedName>
</protein>
<organism evidence="1 2">
    <name type="scientific">[Clostridium] asparagiforme DSM 15981</name>
    <dbReference type="NCBI Taxonomy" id="518636"/>
    <lineage>
        <taxon>Bacteria</taxon>
        <taxon>Bacillati</taxon>
        <taxon>Bacillota</taxon>
        <taxon>Clostridia</taxon>
        <taxon>Lachnospirales</taxon>
        <taxon>Lachnospiraceae</taxon>
        <taxon>Enterocloster</taxon>
    </lineage>
</organism>
<dbReference type="EMBL" id="ACCJ01000088">
    <property type="protein sequence ID" value="EEG56174.1"/>
    <property type="molecule type" value="Genomic_DNA"/>
</dbReference>
<accession>C0CXL5</accession>
<evidence type="ECO:0000313" key="2">
    <source>
        <dbReference type="Proteomes" id="UP000004756"/>
    </source>
</evidence>